<dbReference type="InterPro" id="IPR031800">
    <property type="entry name" value="PilZ_atypical"/>
</dbReference>
<keyword evidence="3" id="KW-1185">Reference proteome</keyword>
<organism evidence="2 3">
    <name type="scientific">Lysobacter yangpyeongensis</name>
    <dbReference type="NCBI Taxonomy" id="346182"/>
    <lineage>
        <taxon>Bacteria</taxon>
        <taxon>Pseudomonadati</taxon>
        <taxon>Pseudomonadota</taxon>
        <taxon>Gammaproteobacteria</taxon>
        <taxon>Lysobacterales</taxon>
        <taxon>Lysobacteraceae</taxon>
        <taxon>Lysobacter</taxon>
    </lineage>
</organism>
<dbReference type="RefSeq" id="WP_386752776.1">
    <property type="nucleotide sequence ID" value="NZ_JBHSNM010000001.1"/>
</dbReference>
<gene>
    <name evidence="2" type="ORF">ACFPN1_02760</name>
</gene>
<evidence type="ECO:0000313" key="3">
    <source>
        <dbReference type="Proteomes" id="UP001596036"/>
    </source>
</evidence>
<proteinExistence type="predicted"/>
<protein>
    <submittedName>
        <fullName evidence="2">PilZ domain-containing protein</fullName>
    </submittedName>
</protein>
<comment type="caution">
    <text evidence="2">The sequence shown here is derived from an EMBL/GenBank/DDBJ whole genome shotgun (WGS) entry which is preliminary data.</text>
</comment>
<dbReference type="Proteomes" id="UP001596036">
    <property type="component" value="Unassembled WGS sequence"/>
</dbReference>
<reference evidence="3" key="1">
    <citation type="journal article" date="2019" name="Int. J. Syst. Evol. Microbiol.">
        <title>The Global Catalogue of Microorganisms (GCM) 10K type strain sequencing project: providing services to taxonomists for standard genome sequencing and annotation.</title>
        <authorList>
            <consortium name="The Broad Institute Genomics Platform"/>
            <consortium name="The Broad Institute Genome Sequencing Center for Infectious Disease"/>
            <person name="Wu L."/>
            <person name="Ma J."/>
        </authorList>
    </citation>
    <scope>NUCLEOTIDE SEQUENCE [LARGE SCALE GENOMIC DNA]</scope>
    <source>
        <strain evidence="3">KACC 11407</strain>
    </source>
</reference>
<dbReference type="Pfam" id="PF16823">
    <property type="entry name" value="tPilZ"/>
    <property type="match status" value="1"/>
</dbReference>
<sequence length="192" mass="20787">MTTVLAAIERANEQLFGDALACEEVHPAVFLPGPVEATRLRAHLLQAEALLRALAVVEDSPRNEESDPHIDAAFRRLEAKVDLLTALVAGFAAGQSTDPLRRLRWSARGVRMSHDAAFAPGTPGLFRVQAAEWLPSPLVLPATVLAAEAGVEPGSQSLWLRFEGLGPVLEAALERHLFRVHRRAVAESRRAG</sequence>
<accession>A0ABW0SK46</accession>
<name>A0ABW0SK46_9GAMM</name>
<dbReference type="EMBL" id="JBHSNM010000001">
    <property type="protein sequence ID" value="MFC5568985.1"/>
    <property type="molecule type" value="Genomic_DNA"/>
</dbReference>
<evidence type="ECO:0000313" key="2">
    <source>
        <dbReference type="EMBL" id="MFC5568985.1"/>
    </source>
</evidence>
<feature type="domain" description="Cyclic di-GMP receptor atypical PilZ" evidence="1">
    <location>
        <begin position="51"/>
        <end position="190"/>
    </location>
</feature>
<evidence type="ECO:0000259" key="1">
    <source>
        <dbReference type="Pfam" id="PF16823"/>
    </source>
</evidence>